<organism evidence="1 2">
    <name type="scientific">Paragonimus heterotremus</name>
    <dbReference type="NCBI Taxonomy" id="100268"/>
    <lineage>
        <taxon>Eukaryota</taxon>
        <taxon>Metazoa</taxon>
        <taxon>Spiralia</taxon>
        <taxon>Lophotrochozoa</taxon>
        <taxon>Platyhelminthes</taxon>
        <taxon>Trematoda</taxon>
        <taxon>Digenea</taxon>
        <taxon>Plagiorchiida</taxon>
        <taxon>Troglotremata</taxon>
        <taxon>Troglotrematidae</taxon>
        <taxon>Paragonimus</taxon>
    </lineage>
</organism>
<reference evidence="1" key="1">
    <citation type="submission" date="2019-05" db="EMBL/GenBank/DDBJ databases">
        <title>Annotation for the trematode Paragonimus heterotremus.</title>
        <authorList>
            <person name="Choi Y.-J."/>
        </authorList>
    </citation>
    <scope>NUCLEOTIDE SEQUENCE</scope>
    <source>
        <strain evidence="1">LC</strain>
    </source>
</reference>
<keyword evidence="2" id="KW-1185">Reference proteome</keyword>
<evidence type="ECO:0000313" key="2">
    <source>
        <dbReference type="Proteomes" id="UP000748531"/>
    </source>
</evidence>
<protein>
    <submittedName>
        <fullName evidence="1">Uncharacterized protein</fullName>
    </submittedName>
</protein>
<proteinExistence type="predicted"/>
<gene>
    <name evidence="1" type="ORF">PHET_04723</name>
</gene>
<dbReference type="EMBL" id="LUCH01002230">
    <property type="protein sequence ID" value="KAF5401802.1"/>
    <property type="molecule type" value="Genomic_DNA"/>
</dbReference>
<comment type="caution">
    <text evidence="1">The sequence shown here is derived from an EMBL/GenBank/DDBJ whole genome shotgun (WGS) entry which is preliminary data.</text>
</comment>
<name>A0A8J4TFW0_9TREM</name>
<evidence type="ECO:0000313" key="1">
    <source>
        <dbReference type="EMBL" id="KAF5401802.1"/>
    </source>
</evidence>
<accession>A0A8J4TFW0</accession>
<dbReference type="AlphaFoldDB" id="A0A8J4TFW0"/>
<dbReference type="Proteomes" id="UP000748531">
    <property type="component" value="Unassembled WGS sequence"/>
</dbReference>
<sequence>MRWCTNTGFLKVCIGTKVFSKLFSSTLGRNRLKQTAATPIRHTLNEIDTVAVRIADLEYNRLHGLLAVEQLAVGERVQFDAYLQLITRKQMDDRIARLNFSLNHSPELATFQTNPHSYVYPGYWSHLIKIEGFGKVIKMPNFSTRIDSWSGVRTAGRIQRLTL</sequence>
<dbReference type="OrthoDB" id="6303791at2759"/>